<dbReference type="Pfam" id="PF01451">
    <property type="entry name" value="LMWPc"/>
    <property type="match status" value="1"/>
</dbReference>
<keyword evidence="1" id="KW-0059">Arsenical resistance</keyword>
<comment type="caution">
    <text evidence="3">The sequence shown here is derived from an EMBL/GenBank/DDBJ whole genome shotgun (WGS) entry which is preliminary data.</text>
</comment>
<evidence type="ECO:0000313" key="3">
    <source>
        <dbReference type="EMBL" id="MDT8900293.1"/>
    </source>
</evidence>
<protein>
    <submittedName>
        <fullName evidence="3">Arsenate reductase ArsC</fullName>
        <ecNumber evidence="3">1.20.4.4</ecNumber>
    </submittedName>
</protein>
<dbReference type="CDD" id="cd16345">
    <property type="entry name" value="LMWP_ArsC"/>
    <property type="match status" value="1"/>
</dbReference>
<dbReference type="SMART" id="SM00226">
    <property type="entry name" value="LMWPc"/>
    <property type="match status" value="1"/>
</dbReference>
<keyword evidence="3" id="KW-0560">Oxidoreductase</keyword>
<evidence type="ECO:0000259" key="2">
    <source>
        <dbReference type="SMART" id="SM00226"/>
    </source>
</evidence>
<dbReference type="Proteomes" id="UP001254848">
    <property type="component" value="Unassembled WGS sequence"/>
</dbReference>
<proteinExistence type="predicted"/>
<organism evidence="3 4">
    <name type="scientific">Anaeroselena agilis</name>
    <dbReference type="NCBI Taxonomy" id="3063788"/>
    <lineage>
        <taxon>Bacteria</taxon>
        <taxon>Bacillati</taxon>
        <taxon>Bacillota</taxon>
        <taxon>Negativicutes</taxon>
        <taxon>Acetonemataceae</taxon>
        <taxon>Anaeroselena</taxon>
    </lineage>
</organism>
<sequence>MKKRVLFLCTHNSARSQMAEGLLRGLLGNDYEAFSAGTEPGRVNPYVARAMSEIGIDLSTHRSKHLNEFINQDFDYIVTVCDNAKEACPYFSGGQKVIHHSFSDPSAFKGTDEAIMGGVRQVRDEIKAWIVKQFDGK</sequence>
<evidence type="ECO:0000256" key="1">
    <source>
        <dbReference type="ARBA" id="ARBA00022849"/>
    </source>
</evidence>
<accession>A0ABU3NU13</accession>
<dbReference type="RefSeq" id="WP_413778843.1">
    <property type="nucleotide sequence ID" value="NZ_JAUOZS010000001.1"/>
</dbReference>
<gene>
    <name evidence="3" type="ORF">Q4T40_03445</name>
</gene>
<dbReference type="EMBL" id="JAUOZS010000001">
    <property type="protein sequence ID" value="MDT8900293.1"/>
    <property type="molecule type" value="Genomic_DNA"/>
</dbReference>
<dbReference type="EC" id="1.20.4.4" evidence="3"/>
<dbReference type="GO" id="GO:0030612">
    <property type="term" value="F:arsenate reductase (thioredoxin) activity"/>
    <property type="evidence" value="ECO:0007669"/>
    <property type="project" value="UniProtKB-EC"/>
</dbReference>
<keyword evidence="4" id="KW-1185">Reference proteome</keyword>
<dbReference type="InterPro" id="IPR023485">
    <property type="entry name" value="Ptyr_pPase"/>
</dbReference>
<name>A0ABU3NU13_9FIRM</name>
<reference evidence="3 4" key="1">
    <citation type="submission" date="2023-07" db="EMBL/GenBank/DDBJ databases">
        <title>The novel representative of Negativicutes class, Anaeroselena agilis gen. nov. sp. nov.</title>
        <authorList>
            <person name="Prokofeva M.I."/>
            <person name="Elcheninov A.G."/>
            <person name="Klyukina A."/>
            <person name="Kublanov I.V."/>
            <person name="Frolov E.N."/>
            <person name="Podosokorskaya O.A."/>
        </authorList>
    </citation>
    <scope>NUCLEOTIDE SEQUENCE [LARGE SCALE GENOMIC DNA]</scope>
    <source>
        <strain evidence="3 4">4137-cl</strain>
    </source>
</reference>
<dbReference type="SUPFAM" id="SSF52788">
    <property type="entry name" value="Phosphotyrosine protein phosphatases I"/>
    <property type="match status" value="1"/>
</dbReference>
<dbReference type="InterPro" id="IPR036196">
    <property type="entry name" value="Ptyr_pPase_sf"/>
</dbReference>
<evidence type="ECO:0000313" key="4">
    <source>
        <dbReference type="Proteomes" id="UP001254848"/>
    </source>
</evidence>
<dbReference type="PANTHER" id="PTHR43428:SF1">
    <property type="entry name" value="ARSENATE REDUCTASE"/>
    <property type="match status" value="1"/>
</dbReference>
<feature type="domain" description="Phosphotyrosine protein phosphatase I" evidence="2">
    <location>
        <begin position="3"/>
        <end position="136"/>
    </location>
</feature>
<dbReference type="PANTHER" id="PTHR43428">
    <property type="entry name" value="ARSENATE REDUCTASE"/>
    <property type="match status" value="1"/>
</dbReference>
<dbReference type="Gene3D" id="3.40.50.2300">
    <property type="match status" value="1"/>
</dbReference>